<protein>
    <submittedName>
        <fullName evidence="1">Uncharacterized protein</fullName>
    </submittedName>
</protein>
<reference evidence="1" key="1">
    <citation type="submission" date="2020-05" db="EMBL/GenBank/DDBJ databases">
        <authorList>
            <person name="Chiriac C."/>
            <person name="Salcher M."/>
            <person name="Ghai R."/>
            <person name="Kavagutti S V."/>
        </authorList>
    </citation>
    <scope>NUCLEOTIDE SEQUENCE</scope>
</reference>
<proteinExistence type="predicted"/>
<organism evidence="1">
    <name type="scientific">uncultured Caudovirales phage</name>
    <dbReference type="NCBI Taxonomy" id="2100421"/>
    <lineage>
        <taxon>Viruses</taxon>
        <taxon>Duplodnaviria</taxon>
        <taxon>Heunggongvirae</taxon>
        <taxon>Uroviricota</taxon>
        <taxon>Caudoviricetes</taxon>
        <taxon>Peduoviridae</taxon>
        <taxon>Maltschvirus</taxon>
        <taxon>Maltschvirus maltsch</taxon>
    </lineage>
</organism>
<evidence type="ECO:0000313" key="1">
    <source>
        <dbReference type="EMBL" id="CAB5218806.1"/>
    </source>
</evidence>
<gene>
    <name evidence="1" type="ORF">UFOVP215_23</name>
</gene>
<sequence>MTYKQLVTEITNLLQSHAMIHTTKFATPIEWLNWDEQPVFPLASFSINSGSFNPGKQHSFDIQFWFIDKSGVEGEFETEVVNDMHQIAGDIISKLRNGANSYIIDDNIRYDVISEKFEDYLSGVQLTISLTSTSSFDGCDMPTI</sequence>
<dbReference type="EMBL" id="LR798266">
    <property type="protein sequence ID" value="CAB5218806.1"/>
    <property type="molecule type" value="Genomic_DNA"/>
</dbReference>
<name>A0A6J7WLX0_9CAUD</name>
<accession>A0A6J7WLX0</accession>